<proteinExistence type="predicted"/>
<sequence>MDDIAGNSRICFSVITEIELFSWKTAAQFDFDLVNMFVDMSLLFELKKDIRKKASELRRQYDLELSDAIVAATAIVHGLTLITDNTRDFAGIENLSLLNPFDPQ</sequence>
<dbReference type="InterPro" id="IPR029060">
    <property type="entry name" value="PIN-like_dom_sf"/>
</dbReference>
<evidence type="ECO:0000313" key="3">
    <source>
        <dbReference type="Proteomes" id="UP000241964"/>
    </source>
</evidence>
<keyword evidence="3" id="KW-1185">Reference proteome</keyword>
<dbReference type="OrthoDB" id="676982at2"/>
<gene>
    <name evidence="2" type="ORF">CLV60_106259</name>
</gene>
<dbReference type="AlphaFoldDB" id="A0A2P8G3Z1"/>
<dbReference type="CDD" id="cd18738">
    <property type="entry name" value="PIN_VapC4-5_FitB-like"/>
    <property type="match status" value="1"/>
</dbReference>
<comment type="caution">
    <text evidence="2">The sequence shown here is derived from an EMBL/GenBank/DDBJ whole genome shotgun (WGS) entry which is preliminary data.</text>
</comment>
<dbReference type="InterPro" id="IPR002716">
    <property type="entry name" value="PIN_dom"/>
</dbReference>
<name>A0A2P8G3Z1_9BACT</name>
<accession>A0A2P8G3Z1</accession>
<evidence type="ECO:0000313" key="2">
    <source>
        <dbReference type="EMBL" id="PSL28656.1"/>
    </source>
</evidence>
<dbReference type="EMBL" id="PYAS01000006">
    <property type="protein sequence ID" value="PSL28656.1"/>
    <property type="molecule type" value="Genomic_DNA"/>
</dbReference>
<dbReference type="SUPFAM" id="SSF88723">
    <property type="entry name" value="PIN domain-like"/>
    <property type="match status" value="1"/>
</dbReference>
<evidence type="ECO:0000259" key="1">
    <source>
        <dbReference type="Pfam" id="PF01850"/>
    </source>
</evidence>
<protein>
    <recommendedName>
        <fullName evidence="1">PIN domain-containing protein</fullName>
    </recommendedName>
</protein>
<organism evidence="2 3">
    <name type="scientific">Dyadobacter jiangsuensis</name>
    <dbReference type="NCBI Taxonomy" id="1591085"/>
    <lineage>
        <taxon>Bacteria</taxon>
        <taxon>Pseudomonadati</taxon>
        <taxon>Bacteroidota</taxon>
        <taxon>Cytophagia</taxon>
        <taxon>Cytophagales</taxon>
        <taxon>Spirosomataceae</taxon>
        <taxon>Dyadobacter</taxon>
    </lineage>
</organism>
<dbReference type="Pfam" id="PF01850">
    <property type="entry name" value="PIN"/>
    <property type="match status" value="1"/>
</dbReference>
<dbReference type="Gene3D" id="3.40.50.1010">
    <property type="entry name" value="5'-nuclease"/>
    <property type="match status" value="1"/>
</dbReference>
<feature type="domain" description="PIN" evidence="1">
    <location>
        <begin position="8"/>
        <end position="90"/>
    </location>
</feature>
<reference evidence="2 3" key="1">
    <citation type="submission" date="2018-03" db="EMBL/GenBank/DDBJ databases">
        <title>Genomic Encyclopedia of Archaeal and Bacterial Type Strains, Phase II (KMG-II): from individual species to whole genera.</title>
        <authorList>
            <person name="Goeker M."/>
        </authorList>
    </citation>
    <scope>NUCLEOTIDE SEQUENCE [LARGE SCALE GENOMIC DNA]</scope>
    <source>
        <strain evidence="2 3">DSM 29057</strain>
    </source>
</reference>
<dbReference type="RefSeq" id="WP_106596097.1">
    <property type="nucleotide sequence ID" value="NZ_PYAS01000006.1"/>
</dbReference>
<dbReference type="Proteomes" id="UP000241964">
    <property type="component" value="Unassembled WGS sequence"/>
</dbReference>